<dbReference type="InterPro" id="IPR036259">
    <property type="entry name" value="MFS_trans_sf"/>
</dbReference>
<dbReference type="Pfam" id="PF03092">
    <property type="entry name" value="BT1"/>
    <property type="match status" value="2"/>
</dbReference>
<comment type="similarity">
    <text evidence="2">Belongs to the major facilitator superfamily. Folate-biopterin transporter (TC 2.A.71) family.</text>
</comment>
<evidence type="ECO:0000313" key="10">
    <source>
        <dbReference type="Proteomes" id="UP000541610"/>
    </source>
</evidence>
<accession>A0A7J6NHZ6</accession>
<dbReference type="PANTHER" id="PTHR31585">
    <property type="entry name" value="FOLATE-BIOPTERIN TRANSPORTER 1, CHLOROPLASTIC"/>
    <property type="match status" value="1"/>
</dbReference>
<dbReference type="InterPro" id="IPR039309">
    <property type="entry name" value="BT1"/>
</dbReference>
<dbReference type="OrthoDB" id="754047at2759"/>
<protein>
    <submittedName>
        <fullName evidence="9">Uncharacterized protein</fullName>
    </submittedName>
</protein>
<evidence type="ECO:0000256" key="5">
    <source>
        <dbReference type="ARBA" id="ARBA00022989"/>
    </source>
</evidence>
<evidence type="ECO:0000256" key="8">
    <source>
        <dbReference type="SAM" id="Phobius"/>
    </source>
</evidence>
<comment type="caution">
    <text evidence="9">The sequence shown here is derived from an EMBL/GenBank/DDBJ whole genome shotgun (WGS) entry which is preliminary data.</text>
</comment>
<evidence type="ECO:0000313" key="9">
    <source>
        <dbReference type="EMBL" id="KAF4683376.1"/>
    </source>
</evidence>
<dbReference type="Gene3D" id="1.20.1250.20">
    <property type="entry name" value="MFS general substrate transporter like domains"/>
    <property type="match status" value="1"/>
</dbReference>
<dbReference type="GO" id="GO:0016020">
    <property type="term" value="C:membrane"/>
    <property type="evidence" value="ECO:0007669"/>
    <property type="project" value="UniProtKB-SubCell"/>
</dbReference>
<evidence type="ECO:0000256" key="3">
    <source>
        <dbReference type="ARBA" id="ARBA00022448"/>
    </source>
</evidence>
<evidence type="ECO:0000256" key="7">
    <source>
        <dbReference type="SAM" id="MobiDB-lite"/>
    </source>
</evidence>
<sequence length="894" mass="98909">MPVFDGDSKRCYSKEKFPFPVLPIRTLCVETKEVDDDKWMARFTYSLTSNPTLHKESPIIPMKTVRRRKEDNAEQIAVDTSRLPVKDIVDAVKWCYQLSKDFGKAVVLTSISLYVTPEEDDVTLKLGHADDLTSLVLSPPGSRPPVPHYDSARNGWSSRVTRKRKRYDLGESPSVKSLRRPDDLADLSLGEFVYTNSSGMTPKVRAEIIRSLEGTLKVNIGFAILEDGKPEEINTGFIGLTESWRAFRLDTASLSVEDRRVAEDSIKRLKTSLPGIDLDTISIEPLGDEKIIVRYGKRLADRLLINPCLGLFHCPLSSVELDAGPAEPSPIELPQQGGLAHQICLDFLFGPEGSTSPKPRRAGRKVGRMKGGVRDDAGYGGQDNLSVAYRPLLGTGASPEDTHGQDLGHYADRSWKVRLRWWLMMYTTFTEGLEEGLQLNVVYYMKEDLLLSPATSALVWGISRIPWLLKPLLAFTSDSIPIFGYRRKPYLIGSAGVHVEDNQGGGREAINNIVADFFWVRAVGIVISSYGTGLLLEVFKPHVVFVLFGIFPATTCITTWFMHEEPVHVGRGGVERGLLVDASDAPSFGDHLNKQYNEVAAALGTNSTLTASLVYFFFYMSGPNYDQALYYYYIDKLGFSPEIMGQVQMFKGTARLTGPLLYKFFLSRVSFKSLVENLTVVSLPLYMLPALLTTGISRQLGIPDAAFAISGEYVREAVLNIQVLPPIALATKLAPVGLEGTLFSLFTTVQNLSAGTSRLTSSAAIAMFGVDSPEFKGITALILFCGMSLLAPLPVSWTDDFPIEIKAFFDRYKKYREVVGRFYQLFPRRKMLWKSPRFGAGELWSVLLSETLRSTAIPSPVTGVAEVVSDEVSSMDSAISVLSPLGQARRLSGV</sequence>
<evidence type="ECO:0000256" key="2">
    <source>
        <dbReference type="ARBA" id="ARBA00007015"/>
    </source>
</evidence>
<dbReference type="Proteomes" id="UP000541610">
    <property type="component" value="Unassembled WGS sequence"/>
</dbReference>
<evidence type="ECO:0000256" key="6">
    <source>
        <dbReference type="ARBA" id="ARBA00023136"/>
    </source>
</evidence>
<dbReference type="EMBL" id="JABANP010000371">
    <property type="protein sequence ID" value="KAF4683376.1"/>
    <property type="molecule type" value="Genomic_DNA"/>
</dbReference>
<evidence type="ECO:0000256" key="4">
    <source>
        <dbReference type="ARBA" id="ARBA00022692"/>
    </source>
</evidence>
<feature type="transmembrane region" description="Helical" evidence="8">
    <location>
        <begin position="599"/>
        <end position="618"/>
    </location>
</feature>
<feature type="compositionally biased region" description="Basic residues" evidence="7">
    <location>
        <begin position="358"/>
        <end position="368"/>
    </location>
</feature>
<proteinExistence type="inferred from homology"/>
<name>A0A7J6NHZ6_PEROL</name>
<keyword evidence="5 8" id="KW-1133">Transmembrane helix</keyword>
<evidence type="ECO:0000256" key="1">
    <source>
        <dbReference type="ARBA" id="ARBA00004141"/>
    </source>
</evidence>
<dbReference type="PANTHER" id="PTHR31585:SF0">
    <property type="entry name" value="FOLATE-BIOPTERIN TRANSPORTER 1, CHLOROPLASTIC"/>
    <property type="match status" value="1"/>
</dbReference>
<keyword evidence="4 8" id="KW-0812">Transmembrane</keyword>
<gene>
    <name evidence="9" type="ORF">FOZ60_009236</name>
</gene>
<feature type="transmembrane region" description="Helical" evidence="8">
    <location>
        <begin position="517"/>
        <end position="536"/>
    </location>
</feature>
<dbReference type="SUPFAM" id="SSF103473">
    <property type="entry name" value="MFS general substrate transporter"/>
    <property type="match status" value="1"/>
</dbReference>
<keyword evidence="6 8" id="KW-0472">Membrane</keyword>
<feature type="transmembrane region" description="Helical" evidence="8">
    <location>
        <begin position="543"/>
        <end position="562"/>
    </location>
</feature>
<keyword evidence="3" id="KW-0813">Transport</keyword>
<organism evidence="9 10">
    <name type="scientific">Perkinsus olseni</name>
    <name type="common">Perkinsus atlanticus</name>
    <dbReference type="NCBI Taxonomy" id="32597"/>
    <lineage>
        <taxon>Eukaryota</taxon>
        <taxon>Sar</taxon>
        <taxon>Alveolata</taxon>
        <taxon>Perkinsozoa</taxon>
        <taxon>Perkinsea</taxon>
        <taxon>Perkinsida</taxon>
        <taxon>Perkinsidae</taxon>
        <taxon>Perkinsus</taxon>
    </lineage>
</organism>
<dbReference type="AlphaFoldDB" id="A0A7J6NHZ6"/>
<feature type="region of interest" description="Disordered" evidence="7">
    <location>
        <begin position="354"/>
        <end position="373"/>
    </location>
</feature>
<comment type="subcellular location">
    <subcellularLocation>
        <location evidence="1">Membrane</location>
        <topology evidence="1">Multi-pass membrane protein</topology>
    </subcellularLocation>
</comment>
<reference evidence="9 10" key="1">
    <citation type="submission" date="2020-04" db="EMBL/GenBank/DDBJ databases">
        <title>Perkinsus olseni comparative genomics.</title>
        <authorList>
            <person name="Bogema D.R."/>
        </authorList>
    </citation>
    <scope>NUCLEOTIDE SEQUENCE [LARGE SCALE GENOMIC DNA]</scope>
    <source>
        <strain evidence="9">00978-12</strain>
    </source>
</reference>